<dbReference type="GO" id="GO:0016787">
    <property type="term" value="F:hydrolase activity"/>
    <property type="evidence" value="ECO:0007669"/>
    <property type="project" value="UniProtKB-KW"/>
</dbReference>
<keyword evidence="3" id="KW-1185">Reference proteome</keyword>
<sequence length="179" mass="20769">MTINIKSQFPIGKCPTEFNITAHNIGKWISIISSFPEDIKRLIKNKSIDEINYKYRENGWKVKQVIHHCADSHMNSFIRFKLALTEENPTIRPYFEDRWGTLIDAHDNDLTSSIALLEGLHKKWVLLLNSLNDKELIRTFIHPENQQKITLAENIGIYAWHCEHHLAHIRIGLASGGQF</sequence>
<dbReference type="EMBL" id="JRYR02000001">
    <property type="protein sequence ID" value="OHX67767.1"/>
    <property type="molecule type" value="Genomic_DNA"/>
</dbReference>
<dbReference type="RefSeq" id="WP_044229447.1">
    <property type="nucleotide sequence ID" value="NZ_JRYR02000001.1"/>
</dbReference>
<protein>
    <submittedName>
        <fullName evidence="2">Metal-dependent hydrolase</fullName>
    </submittedName>
</protein>
<reference evidence="2 3" key="1">
    <citation type="journal article" date="2012" name="Int. J. Syst. Evol. Microbiol.">
        <title>Flammeovirga pacifica sp. nov., isolated from deep-sea sediment.</title>
        <authorList>
            <person name="Xu H."/>
            <person name="Fu Y."/>
            <person name="Yang N."/>
            <person name="Ding Z."/>
            <person name="Lai Q."/>
            <person name="Zeng R."/>
        </authorList>
    </citation>
    <scope>NUCLEOTIDE SEQUENCE [LARGE SCALE GENOMIC DNA]</scope>
    <source>
        <strain evidence="3">DSM 24597 / LMG 26175 / WPAGA1</strain>
    </source>
</reference>
<dbReference type="STRING" id="915059.NH26_16190"/>
<dbReference type="OrthoDB" id="9796039at2"/>
<dbReference type="NCBIfam" id="NF009807">
    <property type="entry name" value="PRK13291.1"/>
    <property type="match status" value="1"/>
</dbReference>
<name>A0A1S1Z3F6_FLAPC</name>
<gene>
    <name evidence="2" type="ORF">NH26_16190</name>
</gene>
<feature type="domain" description="DinB-like" evidence="1">
    <location>
        <begin position="41"/>
        <end position="169"/>
    </location>
</feature>
<dbReference type="AlphaFoldDB" id="A0A1S1Z3F6"/>
<dbReference type="SUPFAM" id="SSF109854">
    <property type="entry name" value="DinB/YfiT-like putative metalloenzymes"/>
    <property type="match status" value="1"/>
</dbReference>
<evidence type="ECO:0000313" key="3">
    <source>
        <dbReference type="Proteomes" id="UP000179797"/>
    </source>
</evidence>
<evidence type="ECO:0000313" key="2">
    <source>
        <dbReference type="EMBL" id="OHX67767.1"/>
    </source>
</evidence>
<dbReference type="Pfam" id="PF12867">
    <property type="entry name" value="DinB_2"/>
    <property type="match status" value="1"/>
</dbReference>
<accession>A0A1S1Z3F6</accession>
<proteinExistence type="predicted"/>
<evidence type="ECO:0000259" key="1">
    <source>
        <dbReference type="Pfam" id="PF12867"/>
    </source>
</evidence>
<organism evidence="2 3">
    <name type="scientific">Flammeovirga pacifica</name>
    <dbReference type="NCBI Taxonomy" id="915059"/>
    <lineage>
        <taxon>Bacteria</taxon>
        <taxon>Pseudomonadati</taxon>
        <taxon>Bacteroidota</taxon>
        <taxon>Cytophagia</taxon>
        <taxon>Cytophagales</taxon>
        <taxon>Flammeovirgaceae</taxon>
        <taxon>Flammeovirga</taxon>
    </lineage>
</organism>
<dbReference type="InterPro" id="IPR024775">
    <property type="entry name" value="DinB-like"/>
</dbReference>
<comment type="caution">
    <text evidence="2">The sequence shown here is derived from an EMBL/GenBank/DDBJ whole genome shotgun (WGS) entry which is preliminary data.</text>
</comment>
<dbReference type="InterPro" id="IPR034660">
    <property type="entry name" value="DinB/YfiT-like"/>
</dbReference>
<dbReference type="Gene3D" id="1.20.120.450">
    <property type="entry name" value="dinb family like domain"/>
    <property type="match status" value="1"/>
</dbReference>
<dbReference type="Proteomes" id="UP000179797">
    <property type="component" value="Unassembled WGS sequence"/>
</dbReference>
<keyword evidence="2" id="KW-0378">Hydrolase</keyword>